<keyword evidence="2" id="KW-1185">Reference proteome</keyword>
<proteinExistence type="predicted"/>
<evidence type="ECO:0000313" key="2">
    <source>
        <dbReference type="Proteomes" id="UP000735302"/>
    </source>
</evidence>
<protein>
    <submittedName>
        <fullName evidence="1">Uncharacterized protein</fullName>
    </submittedName>
</protein>
<gene>
    <name evidence="1" type="ORF">PoB_005287900</name>
</gene>
<dbReference type="EMBL" id="BLXT01005826">
    <property type="protein sequence ID" value="GFO26374.1"/>
    <property type="molecule type" value="Genomic_DNA"/>
</dbReference>
<accession>A0AAV4C1H9</accession>
<organism evidence="1 2">
    <name type="scientific">Plakobranchus ocellatus</name>
    <dbReference type="NCBI Taxonomy" id="259542"/>
    <lineage>
        <taxon>Eukaryota</taxon>
        <taxon>Metazoa</taxon>
        <taxon>Spiralia</taxon>
        <taxon>Lophotrochozoa</taxon>
        <taxon>Mollusca</taxon>
        <taxon>Gastropoda</taxon>
        <taxon>Heterobranchia</taxon>
        <taxon>Euthyneura</taxon>
        <taxon>Panpulmonata</taxon>
        <taxon>Sacoglossa</taxon>
        <taxon>Placobranchoidea</taxon>
        <taxon>Plakobranchidae</taxon>
        <taxon>Plakobranchus</taxon>
    </lineage>
</organism>
<sequence length="77" mass="8280">MWVLGGSVASELVLKSAKIFLSSVPVRHQSILDKGLEACDYLVVGRGFSVALKSAVASCRQFIPATTGLREEREGRS</sequence>
<evidence type="ECO:0000313" key="1">
    <source>
        <dbReference type="EMBL" id="GFO26374.1"/>
    </source>
</evidence>
<reference evidence="1 2" key="1">
    <citation type="journal article" date="2021" name="Elife">
        <title>Chloroplast acquisition without the gene transfer in kleptoplastic sea slugs, Plakobranchus ocellatus.</title>
        <authorList>
            <person name="Maeda T."/>
            <person name="Takahashi S."/>
            <person name="Yoshida T."/>
            <person name="Shimamura S."/>
            <person name="Takaki Y."/>
            <person name="Nagai Y."/>
            <person name="Toyoda A."/>
            <person name="Suzuki Y."/>
            <person name="Arimoto A."/>
            <person name="Ishii H."/>
            <person name="Satoh N."/>
            <person name="Nishiyama T."/>
            <person name="Hasebe M."/>
            <person name="Maruyama T."/>
            <person name="Minagawa J."/>
            <person name="Obokata J."/>
            <person name="Shigenobu S."/>
        </authorList>
    </citation>
    <scope>NUCLEOTIDE SEQUENCE [LARGE SCALE GENOMIC DNA]</scope>
</reference>
<dbReference type="AlphaFoldDB" id="A0AAV4C1H9"/>
<comment type="caution">
    <text evidence="1">The sequence shown here is derived from an EMBL/GenBank/DDBJ whole genome shotgun (WGS) entry which is preliminary data.</text>
</comment>
<name>A0AAV4C1H9_9GAST</name>
<dbReference type="Proteomes" id="UP000735302">
    <property type="component" value="Unassembled WGS sequence"/>
</dbReference>